<proteinExistence type="predicted"/>
<evidence type="ECO:0000256" key="2">
    <source>
        <dbReference type="SAM" id="MobiDB-lite"/>
    </source>
</evidence>
<reference evidence="4" key="1">
    <citation type="submission" date="2015-11" db="EMBL/GenBank/DDBJ databases">
        <authorList>
            <person name="Seth-Smith H.M.B."/>
        </authorList>
    </citation>
    <scope>NUCLEOTIDE SEQUENCE [LARGE SCALE GENOMIC DNA]</scope>
    <source>
        <strain evidence="4">2013Ark11</strain>
    </source>
</reference>
<name>A0A0S4M227_9BURK</name>
<accession>A0A0S4M227</accession>
<feature type="compositionally biased region" description="Polar residues" evidence="2">
    <location>
        <begin position="56"/>
        <end position="78"/>
    </location>
</feature>
<dbReference type="Proteomes" id="UP000198651">
    <property type="component" value="Chromosome I"/>
</dbReference>
<feature type="coiled-coil region" evidence="1">
    <location>
        <begin position="348"/>
        <end position="375"/>
    </location>
</feature>
<dbReference type="AlphaFoldDB" id="A0A0S4M227"/>
<gene>
    <name evidence="3" type="ORF">Ark11_1012</name>
</gene>
<evidence type="ECO:0000313" key="4">
    <source>
        <dbReference type="Proteomes" id="UP000198651"/>
    </source>
</evidence>
<dbReference type="EMBL" id="LN906597">
    <property type="protein sequence ID" value="CUT17831.1"/>
    <property type="molecule type" value="Genomic_DNA"/>
</dbReference>
<feature type="region of interest" description="Disordered" evidence="2">
    <location>
        <begin position="1"/>
        <end position="126"/>
    </location>
</feature>
<evidence type="ECO:0000256" key="1">
    <source>
        <dbReference type="SAM" id="Coils"/>
    </source>
</evidence>
<sequence>MKNVYSLSSEDIAEASTSGCHGTASNAATQPQDEDREQMGDLSQLQIDTQELPPQGCSSMETQNSQASGTLASLATTSADHEPTEEQGDDIPQGSAAASHHGTKKTTKSANGSEKIKPQKPNKWSANEVMAGMQHSRIYETVMSEMYIDHDEFQENFLEKTNKLKILENFYVDPSKRDKKRCPKLKLDYPKLKLDSTYDHVRTCIIKMISPAVKNFERKSKESIIIKNGMYLEELRMEYLYNNDFFPWLEKACATSVKILRECSDISEILKLTHGLIQEKILIGNGVLVQSTPNIRNIAAADMYDLLISNILSTSKKITTALQSLPKDRILEGCFSFFNNMYIDNNSLLKAKSALECTLNELAKAEELNKLMTETCNSYDPEKHALAHKFNMSRRKRKGDNLFSEISERAKALSMELINNKLKKGNLSLSVDSPVMLVECNQDGNVGDKIRFANESEVDKLIYELTKYLSKLAVESYMELCSRRLDDFLMR</sequence>
<feature type="compositionally biased region" description="Polar residues" evidence="2">
    <location>
        <begin position="1"/>
        <end position="31"/>
    </location>
</feature>
<keyword evidence="1" id="KW-0175">Coiled coil</keyword>
<organism evidence="3 4">
    <name type="scientific">Candidatus Ichthyocystis hellenicum</name>
    <dbReference type="NCBI Taxonomy" id="1561003"/>
    <lineage>
        <taxon>Bacteria</taxon>
        <taxon>Pseudomonadati</taxon>
        <taxon>Pseudomonadota</taxon>
        <taxon>Betaproteobacteria</taxon>
        <taxon>Burkholderiales</taxon>
        <taxon>Candidatus Ichthyocystis</taxon>
    </lineage>
</organism>
<dbReference type="RefSeq" id="WP_092343618.1">
    <property type="nucleotide sequence ID" value="NZ_LN906597.1"/>
</dbReference>
<keyword evidence="4" id="KW-1185">Reference proteome</keyword>
<protein>
    <submittedName>
        <fullName evidence="3">Putative coiled coil protein</fullName>
    </submittedName>
</protein>
<evidence type="ECO:0000313" key="3">
    <source>
        <dbReference type="EMBL" id="CUT17831.1"/>
    </source>
</evidence>